<gene>
    <name evidence="2" type="primary">cpaB</name>
    <name evidence="2" type="ORF">AB2B41_06720</name>
</gene>
<accession>A0ABV3RK56</accession>
<evidence type="ECO:0000313" key="3">
    <source>
        <dbReference type="Proteomes" id="UP001556098"/>
    </source>
</evidence>
<proteinExistence type="predicted"/>
<dbReference type="SMART" id="SM00858">
    <property type="entry name" value="SAF"/>
    <property type="match status" value="1"/>
</dbReference>
<evidence type="ECO:0000259" key="1">
    <source>
        <dbReference type="SMART" id="SM00858"/>
    </source>
</evidence>
<reference evidence="2 3" key="1">
    <citation type="submission" date="2024-07" db="EMBL/GenBank/DDBJ databases">
        <title>Marimonas sp.nov., isolated from tidal-flat sediment.</title>
        <authorList>
            <person name="Jayan J.N."/>
            <person name="Lee S.S."/>
        </authorList>
    </citation>
    <scope>NUCLEOTIDE SEQUENCE [LARGE SCALE GENOMIC DNA]</scope>
    <source>
        <strain evidence="2 3">MJW-29</strain>
    </source>
</reference>
<dbReference type="NCBIfam" id="TIGR03177">
    <property type="entry name" value="pilus_cpaB"/>
    <property type="match status" value="1"/>
</dbReference>
<dbReference type="Proteomes" id="UP001556098">
    <property type="component" value="Unassembled WGS sequence"/>
</dbReference>
<protein>
    <submittedName>
        <fullName evidence="2">Flp pilus assembly protein CpaB</fullName>
    </submittedName>
</protein>
<feature type="domain" description="SAF" evidence="1">
    <location>
        <begin position="48"/>
        <end position="116"/>
    </location>
</feature>
<dbReference type="RefSeq" id="WP_367876993.1">
    <property type="nucleotide sequence ID" value="NZ_JBFNXX010000004.1"/>
</dbReference>
<dbReference type="InterPro" id="IPR017592">
    <property type="entry name" value="Pilus_assmbl_Flp-typ_CpaB"/>
</dbReference>
<sequence>MRMVFGLVLLVGIALAGGAVYLAKDRIAQYQAANARAQAALAKVVPTKTVYVATESLKYGQKLTEELVRPVDWPENAIPEGAFMEMTALFPENTDELRVVLRAMEKGEAILAVKVTEPGEDTGLTSRLERGQRAFTIKVDVSSGVSGFLRPGDRVDVYWTGRVSRNGGAGGEEVTKLIEAGVKLIAVDQSAGGNLDEATIARTVTVSVSPQQVAGLAQAQSTGKLSLALVGAEDDTIATAIEVDQRSLLGLATEAVISEAPKEKVCTIRTRRGAEVVELPIPCTN</sequence>
<dbReference type="EMBL" id="JBFNXX010000004">
    <property type="protein sequence ID" value="MEW9919289.1"/>
    <property type="molecule type" value="Genomic_DNA"/>
</dbReference>
<organism evidence="2 3">
    <name type="scientific">Sulfitobacter sediminis</name>
    <dbReference type="NCBI Taxonomy" id="3234186"/>
    <lineage>
        <taxon>Bacteria</taxon>
        <taxon>Pseudomonadati</taxon>
        <taxon>Pseudomonadota</taxon>
        <taxon>Alphaproteobacteria</taxon>
        <taxon>Rhodobacterales</taxon>
        <taxon>Roseobacteraceae</taxon>
        <taxon>Sulfitobacter</taxon>
    </lineage>
</organism>
<evidence type="ECO:0000313" key="2">
    <source>
        <dbReference type="EMBL" id="MEW9919289.1"/>
    </source>
</evidence>
<dbReference type="Pfam" id="PF16976">
    <property type="entry name" value="RcpC"/>
    <property type="match status" value="1"/>
</dbReference>
<comment type="caution">
    <text evidence="2">The sequence shown here is derived from an EMBL/GenBank/DDBJ whole genome shotgun (WGS) entry which is preliminary data.</text>
</comment>
<dbReference type="InterPro" id="IPR031571">
    <property type="entry name" value="RcpC_dom"/>
</dbReference>
<keyword evidence="3" id="KW-1185">Reference proteome</keyword>
<dbReference type="InterPro" id="IPR013974">
    <property type="entry name" value="SAF"/>
</dbReference>
<dbReference type="CDD" id="cd11614">
    <property type="entry name" value="SAF_CpaB_FlgA_like"/>
    <property type="match status" value="1"/>
</dbReference>
<name>A0ABV3RK56_9RHOB</name>